<feature type="compositionally biased region" description="Polar residues" evidence="1">
    <location>
        <begin position="56"/>
        <end position="74"/>
    </location>
</feature>
<feature type="compositionally biased region" description="Polar residues" evidence="1">
    <location>
        <begin position="169"/>
        <end position="180"/>
    </location>
</feature>
<keyword evidence="3" id="KW-0732">Signal</keyword>
<gene>
    <name evidence="4" type="ORF">IFM46972_08274</name>
</gene>
<name>A0A8H3P695_9EURO</name>
<feature type="compositionally biased region" description="Low complexity" evidence="1">
    <location>
        <begin position="29"/>
        <end position="47"/>
    </location>
</feature>
<proteinExistence type="predicted"/>
<dbReference type="EMBL" id="BLKC01000069">
    <property type="protein sequence ID" value="GFF47340.1"/>
    <property type="molecule type" value="Genomic_DNA"/>
</dbReference>
<evidence type="ECO:0000313" key="4">
    <source>
        <dbReference type="EMBL" id="GFF47340.1"/>
    </source>
</evidence>
<feature type="compositionally biased region" description="Low complexity" evidence="1">
    <location>
        <begin position="94"/>
        <end position="110"/>
    </location>
</feature>
<feature type="transmembrane region" description="Helical" evidence="2">
    <location>
        <begin position="182"/>
        <end position="200"/>
    </location>
</feature>
<evidence type="ECO:0000256" key="1">
    <source>
        <dbReference type="SAM" id="MobiDB-lite"/>
    </source>
</evidence>
<keyword evidence="2" id="KW-1133">Transmembrane helix</keyword>
<evidence type="ECO:0000313" key="5">
    <source>
        <dbReference type="Proteomes" id="UP000465221"/>
    </source>
</evidence>
<accession>A0A8H3P695</accession>
<organism evidence="4 5">
    <name type="scientific">Aspergillus udagawae</name>
    <dbReference type="NCBI Taxonomy" id="91492"/>
    <lineage>
        <taxon>Eukaryota</taxon>
        <taxon>Fungi</taxon>
        <taxon>Dikarya</taxon>
        <taxon>Ascomycota</taxon>
        <taxon>Pezizomycotina</taxon>
        <taxon>Eurotiomycetes</taxon>
        <taxon>Eurotiomycetidae</taxon>
        <taxon>Eurotiales</taxon>
        <taxon>Aspergillaceae</taxon>
        <taxon>Aspergillus</taxon>
        <taxon>Aspergillus subgen. Fumigati</taxon>
    </lineage>
</organism>
<feature type="chain" id="PRO_5034851355" evidence="3">
    <location>
        <begin position="21"/>
        <end position="201"/>
    </location>
</feature>
<reference evidence="4 5" key="1">
    <citation type="submission" date="2020-01" db="EMBL/GenBank/DDBJ databases">
        <title>Draft genome sequence of Aspergillus udagawae IFM 46972.</title>
        <authorList>
            <person name="Takahashi H."/>
            <person name="Yaguchi T."/>
        </authorList>
    </citation>
    <scope>NUCLEOTIDE SEQUENCE [LARGE SCALE GENOMIC DNA]</scope>
    <source>
        <strain evidence="4 5">IFM 46972</strain>
    </source>
</reference>
<feature type="signal peptide" evidence="3">
    <location>
        <begin position="1"/>
        <end position="20"/>
    </location>
</feature>
<feature type="region of interest" description="Disordered" evidence="1">
    <location>
        <begin position="27"/>
        <end position="183"/>
    </location>
</feature>
<evidence type="ECO:0000256" key="3">
    <source>
        <dbReference type="SAM" id="SignalP"/>
    </source>
</evidence>
<protein>
    <submittedName>
        <fullName evidence="4">Uncharacterized protein</fullName>
    </submittedName>
</protein>
<sequence length="201" mass="19521">MRVSVQIIAGLALAAGTANAGLYRRAHQTSTSSEITTTPTETATMTTPVIDKDPSATETSASGATESDVSTVFSSADAHPTETTSIPLIKPTDAASSEAASSSAAGISTAPLPKATGTGDYVGVVDPTEESSSSGGHSSGSGSGSKSGSSSSGGSSSSSSNDNGEENTKPTTSRHTSPGSTLVVPGLAALGSLAIGLMVLV</sequence>
<feature type="compositionally biased region" description="Low complexity" evidence="1">
    <location>
        <begin position="146"/>
        <end position="160"/>
    </location>
</feature>
<comment type="caution">
    <text evidence="4">The sequence shown here is derived from an EMBL/GenBank/DDBJ whole genome shotgun (WGS) entry which is preliminary data.</text>
</comment>
<keyword evidence="2" id="KW-0472">Membrane</keyword>
<keyword evidence="2" id="KW-0812">Transmembrane</keyword>
<dbReference type="AlphaFoldDB" id="A0A8H3P695"/>
<dbReference type="Proteomes" id="UP000465221">
    <property type="component" value="Unassembled WGS sequence"/>
</dbReference>
<evidence type="ECO:0000256" key="2">
    <source>
        <dbReference type="SAM" id="Phobius"/>
    </source>
</evidence>